<feature type="region of interest" description="Disordered" evidence="1">
    <location>
        <begin position="59"/>
        <end position="85"/>
    </location>
</feature>
<proteinExistence type="predicted"/>
<organism evidence="4 5">
    <name type="scientific">Rhodococcus antarcticus</name>
    <dbReference type="NCBI Taxonomy" id="2987751"/>
    <lineage>
        <taxon>Bacteria</taxon>
        <taxon>Bacillati</taxon>
        <taxon>Actinomycetota</taxon>
        <taxon>Actinomycetes</taxon>
        <taxon>Mycobacteriales</taxon>
        <taxon>Nocardiaceae</taxon>
        <taxon>Rhodococcus</taxon>
    </lineage>
</organism>
<keyword evidence="2" id="KW-1133">Transmembrane helix</keyword>
<name>A0ABY6NZB8_9NOCA</name>
<protein>
    <submittedName>
        <fullName evidence="4">DUF6458 family protein</fullName>
    </submittedName>
</protein>
<reference evidence="4" key="1">
    <citation type="submission" date="2022-10" db="EMBL/GenBank/DDBJ databases">
        <title>Rhodococcus sp.75.</title>
        <authorList>
            <person name="Sun M."/>
        </authorList>
    </citation>
    <scope>NUCLEOTIDE SEQUENCE</scope>
    <source>
        <strain evidence="4">75</strain>
    </source>
</reference>
<dbReference type="EMBL" id="CP110615">
    <property type="protein sequence ID" value="UZJ24633.1"/>
    <property type="molecule type" value="Genomic_DNA"/>
</dbReference>
<keyword evidence="2" id="KW-0812">Transmembrane</keyword>
<evidence type="ECO:0000313" key="4">
    <source>
        <dbReference type="EMBL" id="UZJ24633.1"/>
    </source>
</evidence>
<dbReference type="InterPro" id="IPR045597">
    <property type="entry name" value="DUF6458"/>
</dbReference>
<feature type="domain" description="DUF6458" evidence="3">
    <location>
        <begin position="1"/>
        <end position="63"/>
    </location>
</feature>
<feature type="transmembrane region" description="Helical" evidence="2">
    <location>
        <begin position="29"/>
        <end position="50"/>
    </location>
</feature>
<evidence type="ECO:0000256" key="1">
    <source>
        <dbReference type="SAM" id="MobiDB-lite"/>
    </source>
</evidence>
<evidence type="ECO:0000313" key="5">
    <source>
        <dbReference type="Proteomes" id="UP001164965"/>
    </source>
</evidence>
<keyword evidence="5" id="KW-1185">Reference proteome</keyword>
<dbReference type="RefSeq" id="WP_265382740.1">
    <property type="nucleotide sequence ID" value="NZ_CP110615.1"/>
</dbReference>
<dbReference type="Proteomes" id="UP001164965">
    <property type="component" value="Chromosome"/>
</dbReference>
<sequence>MTIGASLLLIAVGAILKFAVTTSVSGVDLPTIGVVLMVIGAVGLVLGLVLSTRRRRTDVVQTNDVPGAPGRRTTYVQDDPRDPRY</sequence>
<evidence type="ECO:0000259" key="3">
    <source>
        <dbReference type="Pfam" id="PF20059"/>
    </source>
</evidence>
<keyword evidence="2" id="KW-0472">Membrane</keyword>
<accession>A0ABY6NZB8</accession>
<gene>
    <name evidence="4" type="ORF">RHODO2019_16150</name>
</gene>
<evidence type="ECO:0000256" key="2">
    <source>
        <dbReference type="SAM" id="Phobius"/>
    </source>
</evidence>
<dbReference type="Pfam" id="PF20059">
    <property type="entry name" value="DUF6458"/>
    <property type="match status" value="1"/>
</dbReference>